<comment type="similarity">
    <text evidence="1 7">Belongs to the phospholipase B-like family.</text>
</comment>
<accession>A0ABM0MHN9</accession>
<evidence type="ECO:0000256" key="6">
    <source>
        <dbReference type="ARBA" id="ARBA00023180"/>
    </source>
</evidence>
<dbReference type="PANTHER" id="PTHR12370:SF3">
    <property type="entry name" value="PHOSPHOLIPASE B-LIKE 2-RELATED"/>
    <property type="match status" value="1"/>
</dbReference>
<evidence type="ECO:0000256" key="1">
    <source>
        <dbReference type="ARBA" id="ARBA00007835"/>
    </source>
</evidence>
<name>A0ABM0MHN9_SACKO</name>
<evidence type="ECO:0000256" key="2">
    <source>
        <dbReference type="ARBA" id="ARBA00022729"/>
    </source>
</evidence>
<feature type="non-terminal residue" evidence="9">
    <location>
        <position position="1"/>
    </location>
</feature>
<dbReference type="RefSeq" id="XP_006819530.1">
    <property type="nucleotide sequence ID" value="XM_006819467.1"/>
</dbReference>
<gene>
    <name evidence="9" type="primary">LOC102809049</name>
</gene>
<evidence type="ECO:0000256" key="4">
    <source>
        <dbReference type="ARBA" id="ARBA00022963"/>
    </source>
</evidence>
<keyword evidence="5 7" id="KW-0443">Lipid metabolism</keyword>
<protein>
    <recommendedName>
        <fullName evidence="7">Phospholipase B-like</fullName>
        <ecNumber evidence="7">3.1.1.-</ecNumber>
    </recommendedName>
</protein>
<keyword evidence="3 7" id="KW-0378">Hydrolase</keyword>
<comment type="function">
    <text evidence="7">Putative phospholipase.</text>
</comment>
<keyword evidence="6" id="KW-0325">Glycoprotein</keyword>
<proteinExistence type="inferred from homology"/>
<evidence type="ECO:0000313" key="9">
    <source>
        <dbReference type="RefSeq" id="XP_006819530.1"/>
    </source>
</evidence>
<keyword evidence="4 7" id="KW-0442">Lipid degradation</keyword>
<reference evidence="9" key="1">
    <citation type="submission" date="2025-08" db="UniProtKB">
        <authorList>
            <consortium name="RefSeq"/>
        </authorList>
    </citation>
    <scope>IDENTIFICATION</scope>
    <source>
        <tissue evidence="9">Testes</tissue>
    </source>
</reference>
<feature type="non-terminal residue" evidence="9">
    <location>
        <position position="191"/>
    </location>
</feature>
<dbReference type="PANTHER" id="PTHR12370">
    <property type="entry name" value="PHOSPHOLIPASE B-RELATED"/>
    <property type="match status" value="1"/>
</dbReference>
<dbReference type="Proteomes" id="UP000694865">
    <property type="component" value="Unplaced"/>
</dbReference>
<evidence type="ECO:0000313" key="8">
    <source>
        <dbReference type="Proteomes" id="UP000694865"/>
    </source>
</evidence>
<dbReference type="Pfam" id="PF04916">
    <property type="entry name" value="Phospholip_B"/>
    <property type="match status" value="1"/>
</dbReference>
<evidence type="ECO:0000256" key="7">
    <source>
        <dbReference type="RuleBase" id="RU364138"/>
    </source>
</evidence>
<dbReference type="GeneID" id="102809049"/>
<dbReference type="InterPro" id="IPR007000">
    <property type="entry name" value="PLipase_B-like"/>
</dbReference>
<evidence type="ECO:0000256" key="5">
    <source>
        <dbReference type="ARBA" id="ARBA00023098"/>
    </source>
</evidence>
<evidence type="ECO:0000256" key="3">
    <source>
        <dbReference type="ARBA" id="ARBA00022801"/>
    </source>
</evidence>
<keyword evidence="8" id="KW-1185">Reference proteome</keyword>
<dbReference type="EC" id="3.1.1.-" evidence="7"/>
<organism evidence="8 9">
    <name type="scientific">Saccoglossus kowalevskii</name>
    <name type="common">Acorn worm</name>
    <dbReference type="NCBI Taxonomy" id="10224"/>
    <lineage>
        <taxon>Eukaryota</taxon>
        <taxon>Metazoa</taxon>
        <taxon>Hemichordata</taxon>
        <taxon>Enteropneusta</taxon>
        <taxon>Harrimaniidae</taxon>
        <taxon>Saccoglossus</taxon>
    </lineage>
</organism>
<keyword evidence="2" id="KW-0732">Signal</keyword>
<sequence length="191" mass="21354">VNLTLLQLMGMEDGYHNSTTKMNHTIQLQPFGFLLLQIDGDLEDLQSALGNKKQKRPLGGGSCSALIKMLPGNSDLYVSQVTWSAYQTMLRILKKYDFPFKEAQIKSSVIPGRMMSFSSAPGKLYSGDDFYIIGNGLVSLETTIGNSNDALWKYIKAKGQVLEWMRNIVSNRLAHNATMWADIFKQYNSGT</sequence>
<dbReference type="Gene3D" id="3.60.60.30">
    <property type="match status" value="1"/>
</dbReference>